<keyword evidence="2" id="KW-1003">Cell membrane</keyword>
<organism evidence="8 9">
    <name type="scientific">Bittarella massiliensis</name>
    <name type="common">ex Durand et al. 2017</name>
    <dbReference type="NCBI Taxonomy" id="1720313"/>
    <lineage>
        <taxon>Bacteria</taxon>
        <taxon>Bacillati</taxon>
        <taxon>Bacillota</taxon>
        <taxon>Clostridia</taxon>
        <taxon>Eubacteriales</taxon>
        <taxon>Oscillospiraceae</taxon>
        <taxon>Bittarella (ex Durand et al. 2017)</taxon>
    </lineage>
</organism>
<accession>A0AAW5K8G2</accession>
<evidence type="ECO:0000256" key="4">
    <source>
        <dbReference type="ARBA" id="ARBA00022989"/>
    </source>
</evidence>
<feature type="transmembrane region" description="Helical" evidence="6">
    <location>
        <begin position="431"/>
        <end position="452"/>
    </location>
</feature>
<dbReference type="RefSeq" id="WP_256135919.1">
    <property type="nucleotide sequence ID" value="NZ_JANGAB010000002.1"/>
</dbReference>
<proteinExistence type="predicted"/>
<evidence type="ECO:0000256" key="5">
    <source>
        <dbReference type="ARBA" id="ARBA00023136"/>
    </source>
</evidence>
<comment type="subcellular location">
    <subcellularLocation>
        <location evidence="1">Cell membrane</location>
        <topology evidence="1">Multi-pass membrane protein</topology>
    </subcellularLocation>
</comment>
<feature type="transmembrane region" description="Helical" evidence="6">
    <location>
        <begin position="488"/>
        <end position="506"/>
    </location>
</feature>
<evidence type="ECO:0000313" key="9">
    <source>
        <dbReference type="Proteomes" id="UP001205063"/>
    </source>
</evidence>
<dbReference type="PANTHER" id="PTHR30619">
    <property type="entry name" value="DNA INTERNALIZATION/COMPETENCE PROTEIN COMEC/REC2"/>
    <property type="match status" value="1"/>
</dbReference>
<dbReference type="Proteomes" id="UP001205063">
    <property type="component" value="Unassembled WGS sequence"/>
</dbReference>
<dbReference type="PANTHER" id="PTHR30619:SF1">
    <property type="entry name" value="RECOMBINATION PROTEIN 2"/>
    <property type="match status" value="1"/>
</dbReference>
<evidence type="ECO:0000259" key="7">
    <source>
        <dbReference type="Pfam" id="PF03772"/>
    </source>
</evidence>
<dbReference type="AlphaFoldDB" id="A0AAW5K8G2"/>
<evidence type="ECO:0000256" key="1">
    <source>
        <dbReference type="ARBA" id="ARBA00004651"/>
    </source>
</evidence>
<evidence type="ECO:0000256" key="3">
    <source>
        <dbReference type="ARBA" id="ARBA00022692"/>
    </source>
</evidence>
<comment type="caution">
    <text evidence="8">The sequence shown here is derived from an EMBL/GenBank/DDBJ whole genome shotgun (WGS) entry which is preliminary data.</text>
</comment>
<dbReference type="InterPro" id="IPR004477">
    <property type="entry name" value="ComEC_N"/>
</dbReference>
<sequence>MKRPLGTIGFGWFLSLEAAYFLPLSPLGKGVLAAGSAAAGLLLLLLARRRALPSALLCLAAAAAVAANAWVCAARVEPVRRLAGQLGETVLEVTEAPRQAGGATRFVARVGSTTAEGAPDFPFLAEVLVWGTVDLQVGDRAVCTARFAVPDRFAGGWDSLTPRGIYLSAELLSEEHLLFLEHRDSPAAALEGWRQRLAASVRRQLPSQAGELVAAMSWGERAALSEGVRGDFQTAGVAHLLALSGLHLGLCAAMGAGLVRLLGGSKRGAVLAGAVLALLYGALVGFSPSICRAVVLCCYGAGAFLCRRTVDGPTAMEVCALVLTLGDPLAVADLRLLLSFGSTCALVLALPRVRRAVGERGPLVTSLCQTGVVLGCTGPLLALSFGELSLLAFAGNLLCLPLAGPTVLGGALCGLLGLLPGPWGQALGYPFAVLAGLCARAMAAAAHLLARWDWLVLPLRGPGVWYGLGAACLWGAICLQLPERIHRLRWLAAGAALCVLGGWLLAG</sequence>
<dbReference type="InterPro" id="IPR052159">
    <property type="entry name" value="Competence_DNA_uptake"/>
</dbReference>
<evidence type="ECO:0000313" key="8">
    <source>
        <dbReference type="EMBL" id="MCQ4949157.1"/>
    </source>
</evidence>
<gene>
    <name evidence="8" type="ORF">NE646_05690</name>
</gene>
<evidence type="ECO:0000256" key="2">
    <source>
        <dbReference type="ARBA" id="ARBA00022475"/>
    </source>
</evidence>
<dbReference type="EMBL" id="JANGAB010000002">
    <property type="protein sequence ID" value="MCQ4949157.1"/>
    <property type="molecule type" value="Genomic_DNA"/>
</dbReference>
<keyword evidence="5 6" id="KW-0472">Membrane</keyword>
<dbReference type="GO" id="GO:0005886">
    <property type="term" value="C:plasma membrane"/>
    <property type="evidence" value="ECO:0007669"/>
    <property type="project" value="UniProtKB-SubCell"/>
</dbReference>
<name>A0AAW5K8G2_9FIRM</name>
<dbReference type="Pfam" id="PF03772">
    <property type="entry name" value="Competence"/>
    <property type="match status" value="1"/>
</dbReference>
<feature type="transmembrane region" description="Helical" evidence="6">
    <location>
        <begin position="363"/>
        <end position="385"/>
    </location>
</feature>
<reference evidence="8" key="1">
    <citation type="submission" date="2022-06" db="EMBL/GenBank/DDBJ databases">
        <title>Isolation of gut microbiota from human fecal samples.</title>
        <authorList>
            <person name="Pamer E.G."/>
            <person name="Barat B."/>
            <person name="Waligurski E."/>
            <person name="Medina S."/>
            <person name="Paddock L."/>
            <person name="Mostad J."/>
        </authorList>
    </citation>
    <scope>NUCLEOTIDE SEQUENCE</scope>
    <source>
        <strain evidence="8">DFI.7.96</strain>
    </source>
</reference>
<feature type="transmembrane region" description="Helical" evidence="6">
    <location>
        <begin position="269"/>
        <end position="286"/>
    </location>
</feature>
<feature type="transmembrane region" description="Helical" evidence="6">
    <location>
        <begin position="391"/>
        <end position="419"/>
    </location>
</feature>
<feature type="domain" description="ComEC/Rec2-related protein" evidence="7">
    <location>
        <begin position="218"/>
        <end position="481"/>
    </location>
</feature>
<protein>
    <submittedName>
        <fullName evidence="8">ComEC/Rec2 family competence protein</fullName>
    </submittedName>
</protein>
<keyword evidence="4 6" id="KW-1133">Transmembrane helix</keyword>
<feature type="transmembrane region" description="Helical" evidence="6">
    <location>
        <begin position="54"/>
        <end position="71"/>
    </location>
</feature>
<feature type="transmembrane region" description="Helical" evidence="6">
    <location>
        <begin position="240"/>
        <end position="262"/>
    </location>
</feature>
<dbReference type="NCBIfam" id="TIGR00360">
    <property type="entry name" value="ComEC_N-term"/>
    <property type="match status" value="1"/>
</dbReference>
<evidence type="ECO:0000256" key="6">
    <source>
        <dbReference type="SAM" id="Phobius"/>
    </source>
</evidence>
<feature type="transmembrane region" description="Helical" evidence="6">
    <location>
        <begin position="464"/>
        <end position="481"/>
    </location>
</feature>
<keyword evidence="3 6" id="KW-0812">Transmembrane</keyword>